<dbReference type="InterPro" id="IPR024134">
    <property type="entry name" value="SOD_Cu/Zn_/chaperone"/>
</dbReference>
<keyword evidence="1" id="KW-0732">Signal</keyword>
<reference evidence="3" key="1">
    <citation type="submission" date="2013-05" db="EMBL/GenBank/DDBJ databases">
        <title>Cloning and expression analysis of superoxide dismutase family genes from Pyropia haitanensis.</title>
        <authorList>
            <person name="Xiao H."/>
            <person name="Chen C."/>
            <person name="Xie C."/>
        </authorList>
    </citation>
    <scope>NUCLEOTIDE SEQUENCE</scope>
</reference>
<organism evidence="3">
    <name type="scientific">Pyropia haitanensis</name>
    <name type="common">Red seaweed</name>
    <name type="synonym">Porphyra haitanensis</name>
    <dbReference type="NCBI Taxonomy" id="1262161"/>
    <lineage>
        <taxon>Eukaryota</taxon>
        <taxon>Rhodophyta</taxon>
        <taxon>Bangiophyceae</taxon>
        <taxon>Bangiales</taxon>
        <taxon>Bangiaceae</taxon>
        <taxon>Pyropia</taxon>
    </lineage>
</organism>
<dbReference type="EC" id="1.15.1.1" evidence="3"/>
<dbReference type="SMR" id="V5KVA9"/>
<feature type="chain" id="PRO_5004738599" evidence="1">
    <location>
        <begin position="26"/>
        <end position="216"/>
    </location>
</feature>
<dbReference type="Pfam" id="PF00080">
    <property type="entry name" value="Sod_Cu"/>
    <property type="match status" value="1"/>
</dbReference>
<dbReference type="InterPro" id="IPR036423">
    <property type="entry name" value="SOD-like_Cu/Zn_dom_sf"/>
</dbReference>
<feature type="domain" description="Superoxide dismutase copper/zinc binding" evidence="2">
    <location>
        <begin position="49"/>
        <end position="178"/>
    </location>
</feature>
<proteinExistence type="evidence at transcript level"/>
<accession>V5KVA9</accession>
<feature type="signal peptide" evidence="1">
    <location>
        <begin position="1"/>
        <end position="25"/>
    </location>
</feature>
<evidence type="ECO:0000256" key="1">
    <source>
        <dbReference type="SAM" id="SignalP"/>
    </source>
</evidence>
<name>V5KVA9_PYRHA</name>
<dbReference type="InterPro" id="IPR001424">
    <property type="entry name" value="SOD_Cu_Zn_dom"/>
</dbReference>
<dbReference type="AlphaFoldDB" id="V5KVA9"/>
<sequence length="216" mass="22474">MFTRLAATLGASIVATALLAGSVTAARLCRTNTGPALTCTLTPTKGNSVAGTVSIVPRTGNQCGSILEATITGLPPGSTHAWHIHEAGDISADDGTATGGHFNPQNVKHGLPGRWPLHVGDLGNLPVASSGGMSVVRRQVARLVNTRLVQGRGLIIHATRDDGGQPTGNAGSRLAQCVLGVALPTTPTPRPSFESVSSKDRYSKRWHSWVNNSNRH</sequence>
<dbReference type="GO" id="GO:0004784">
    <property type="term" value="F:superoxide dismutase activity"/>
    <property type="evidence" value="ECO:0007669"/>
    <property type="project" value="UniProtKB-EC"/>
</dbReference>
<dbReference type="SUPFAM" id="SSF49329">
    <property type="entry name" value="Cu,Zn superoxide dismutase-like"/>
    <property type="match status" value="1"/>
</dbReference>
<dbReference type="EMBL" id="KF155140">
    <property type="protein sequence ID" value="AHA41527.1"/>
    <property type="molecule type" value="mRNA"/>
</dbReference>
<dbReference type="Gene3D" id="2.60.40.200">
    <property type="entry name" value="Superoxide dismutase, copper/zinc binding domain"/>
    <property type="match status" value="1"/>
</dbReference>
<protein>
    <submittedName>
        <fullName evidence="3">Cu-Zn SOD</fullName>
        <ecNumber evidence="3">1.15.1.1</ecNumber>
    </submittedName>
</protein>
<keyword evidence="3" id="KW-0560">Oxidoreductase</keyword>
<evidence type="ECO:0000313" key="3">
    <source>
        <dbReference type="EMBL" id="AHA41527.1"/>
    </source>
</evidence>
<evidence type="ECO:0000259" key="2">
    <source>
        <dbReference type="Pfam" id="PF00080"/>
    </source>
</evidence>
<dbReference type="PANTHER" id="PTHR10003">
    <property type="entry name" value="SUPEROXIDE DISMUTASE CU-ZN -RELATED"/>
    <property type="match status" value="1"/>
</dbReference>
<dbReference type="GO" id="GO:0005507">
    <property type="term" value="F:copper ion binding"/>
    <property type="evidence" value="ECO:0007669"/>
    <property type="project" value="InterPro"/>
</dbReference>